<dbReference type="OrthoDB" id="2322499at2759"/>
<sequence>MSEVYKYIPYVDFRSAGEDWRYYDFDTECRWREEFRNSKDPYSWAANKVAEQSIIDEHSQECMEWEQIRPLLQRYRRVKYGDTIHDRKRTIYDRVLAAGWKNELNFMVRENIMHMLMDDIKVESACKSALTEEELINLDPHLDRIMAKVFELNLEQKRYHLLDEYIQTIEDILTSYSIFLPANSLVIGMADVILHPITQSYLANPNPKSEAYLSKMMPVIAADIKVSLNNQVYDLIRANTPPGYAFNRDIALNLATTIFYCSLCGGDGFSISPADPIRYPRIINHNCAFYHLPDFSCDGAGDSKEIDIDICGQITGCTSWNRFKVLKMNKEDFKALAEIVIMCGLDPQTATGDDMDALDPIFECVSCNSPELGRTTMRWSLVPRHRKQWNHCNSKTPPDIVLLEEEEAEAVRIRMDEEESRRMAHNMYRDLICARCKTRGSSGHLRYHCKTTSFVEQVSKSWDP</sequence>
<gene>
    <name evidence="1" type="ORF">JR316_003147</name>
</gene>
<organism evidence="1">
    <name type="scientific">Psilocybe cubensis</name>
    <name type="common">Psychedelic mushroom</name>
    <name type="synonym">Stropharia cubensis</name>
    <dbReference type="NCBI Taxonomy" id="181762"/>
    <lineage>
        <taxon>Eukaryota</taxon>
        <taxon>Fungi</taxon>
        <taxon>Dikarya</taxon>
        <taxon>Basidiomycota</taxon>
        <taxon>Agaricomycotina</taxon>
        <taxon>Agaricomycetes</taxon>
        <taxon>Agaricomycetidae</taxon>
        <taxon>Agaricales</taxon>
        <taxon>Agaricineae</taxon>
        <taxon>Strophariaceae</taxon>
        <taxon>Psilocybe</taxon>
    </lineage>
</organism>
<name>A0A8H7XZV7_PSICU</name>
<evidence type="ECO:0000313" key="1">
    <source>
        <dbReference type="EMBL" id="KAG5171070.1"/>
    </source>
</evidence>
<comment type="caution">
    <text evidence="1">The sequence shown here is derived from an EMBL/GenBank/DDBJ whole genome shotgun (WGS) entry which is preliminary data.</text>
</comment>
<dbReference type="AlphaFoldDB" id="A0A8H7XZV7"/>
<reference evidence="1" key="1">
    <citation type="submission" date="2021-02" db="EMBL/GenBank/DDBJ databases">
        <title>Psilocybe cubensis genome.</title>
        <authorList>
            <person name="Mckernan K.J."/>
            <person name="Crawford S."/>
            <person name="Trippe A."/>
            <person name="Kane L.T."/>
            <person name="Mclaughlin S."/>
        </authorList>
    </citation>
    <scope>NUCLEOTIDE SEQUENCE [LARGE SCALE GENOMIC DNA]</scope>
    <source>
        <strain evidence="1">MGC-MH-2018</strain>
    </source>
</reference>
<accession>A0A8H7XZV7</accession>
<dbReference type="EMBL" id="JAFIQS010000003">
    <property type="protein sequence ID" value="KAG5171070.1"/>
    <property type="molecule type" value="Genomic_DNA"/>
</dbReference>
<proteinExistence type="predicted"/>
<protein>
    <submittedName>
        <fullName evidence="1">Uncharacterized protein</fullName>
    </submittedName>
</protein>